<comment type="caution">
    <text evidence="1">The sequence shown here is derived from an EMBL/GenBank/DDBJ whole genome shotgun (WGS) entry which is preliminary data.</text>
</comment>
<evidence type="ECO:0000313" key="1">
    <source>
        <dbReference type="EMBL" id="CZT00791.1"/>
    </source>
</evidence>
<name>A0A1E1KS02_9HELO</name>
<dbReference type="EMBL" id="FJUW01000020">
    <property type="protein sequence ID" value="CZT00791.1"/>
    <property type="molecule type" value="Genomic_DNA"/>
</dbReference>
<organism evidence="1 2">
    <name type="scientific">Rhynchosporium graminicola</name>
    <dbReference type="NCBI Taxonomy" id="2792576"/>
    <lineage>
        <taxon>Eukaryota</taxon>
        <taxon>Fungi</taxon>
        <taxon>Dikarya</taxon>
        <taxon>Ascomycota</taxon>
        <taxon>Pezizomycotina</taxon>
        <taxon>Leotiomycetes</taxon>
        <taxon>Helotiales</taxon>
        <taxon>Ploettnerulaceae</taxon>
        <taxon>Rhynchosporium</taxon>
    </lineage>
</organism>
<dbReference type="InParanoid" id="A0A1E1KS02"/>
<dbReference type="AlphaFoldDB" id="A0A1E1KS02"/>
<evidence type="ECO:0000313" key="2">
    <source>
        <dbReference type="Proteomes" id="UP000178129"/>
    </source>
</evidence>
<gene>
    <name evidence="1" type="ORF">RCO7_03125</name>
</gene>
<proteinExistence type="predicted"/>
<keyword evidence="2" id="KW-1185">Reference proteome</keyword>
<accession>A0A1E1KS02</accession>
<reference evidence="2" key="1">
    <citation type="submission" date="2016-03" db="EMBL/GenBank/DDBJ databases">
        <authorList>
            <person name="Ploux O."/>
        </authorList>
    </citation>
    <scope>NUCLEOTIDE SEQUENCE [LARGE SCALE GENOMIC DNA]</scope>
    <source>
        <strain evidence="2">UK7</strain>
    </source>
</reference>
<dbReference type="Proteomes" id="UP000178129">
    <property type="component" value="Unassembled WGS sequence"/>
</dbReference>
<protein>
    <submittedName>
        <fullName evidence="1">Uncharacterized protein</fullName>
    </submittedName>
</protein>
<sequence length="36" mass="4082">MKDGVGDASQYMKYPEETEAYGLEGHDEYGHFIKDA</sequence>